<dbReference type="GO" id="GO:0050660">
    <property type="term" value="F:flavin adenine dinucleotide binding"/>
    <property type="evidence" value="ECO:0007669"/>
    <property type="project" value="InterPro"/>
</dbReference>
<dbReference type="Proteomes" id="UP001176059">
    <property type="component" value="Unassembled WGS sequence"/>
</dbReference>
<dbReference type="Pfam" id="PF05199">
    <property type="entry name" value="GMC_oxred_C"/>
    <property type="match status" value="1"/>
</dbReference>
<dbReference type="AlphaFoldDB" id="A0AA38JCU2"/>
<accession>A0AA38JCU2</accession>
<dbReference type="Gene3D" id="3.30.560.10">
    <property type="entry name" value="Glucose Oxidase, domain 3"/>
    <property type="match status" value="1"/>
</dbReference>
<dbReference type="SUPFAM" id="SSF51905">
    <property type="entry name" value="FAD/NAD(P)-binding domain"/>
    <property type="match status" value="1"/>
</dbReference>
<reference evidence="4" key="1">
    <citation type="submission" date="2022-08" db="EMBL/GenBank/DDBJ databases">
        <authorList>
            <consortium name="DOE Joint Genome Institute"/>
            <person name="Min B."/>
            <person name="Sierra-Patev S."/>
            <person name="Naranjo-Ortiz M."/>
            <person name="Looney B."/>
            <person name="Konkel Z."/>
            <person name="Slot J.C."/>
            <person name="Sakamoto Y."/>
            <person name="Steenwyk J.L."/>
            <person name="Rokas A."/>
            <person name="Carro J."/>
            <person name="Camarero S."/>
            <person name="Ferreira P."/>
            <person name="Molpeceres G."/>
            <person name="Ruiz-duenas F.J."/>
            <person name="Serrano A."/>
            <person name="Henrissat B."/>
            <person name="Drula E."/>
            <person name="Hughes K.W."/>
            <person name="Mata J.L."/>
            <person name="Ishikawa N.K."/>
            <person name="Vargas-Isla R."/>
            <person name="Ushijima S."/>
            <person name="Smith C.A."/>
            <person name="Ahrendt S."/>
            <person name="Andreopoulos W."/>
            <person name="He G."/>
            <person name="LaButti K."/>
            <person name="Lipzen A."/>
            <person name="Ng V."/>
            <person name="Riley R."/>
            <person name="Sandor L."/>
            <person name="Barry K."/>
            <person name="Martinez A.T."/>
            <person name="Xiao Y."/>
            <person name="Gibbons J.G."/>
            <person name="Terashima K."/>
            <person name="Hibbett D.S."/>
            <person name="Grigoriev I.V."/>
        </authorList>
    </citation>
    <scope>NUCLEOTIDE SEQUENCE</scope>
    <source>
        <strain evidence="4">ET3784</strain>
    </source>
</reference>
<evidence type="ECO:0000313" key="5">
    <source>
        <dbReference type="Proteomes" id="UP001176059"/>
    </source>
</evidence>
<name>A0AA38JCU2_9AGAR</name>
<evidence type="ECO:0000313" key="4">
    <source>
        <dbReference type="EMBL" id="KAJ3721319.1"/>
    </source>
</evidence>
<dbReference type="InterPro" id="IPR007867">
    <property type="entry name" value="GMC_OxRtase_C"/>
</dbReference>
<keyword evidence="5" id="KW-1185">Reference proteome</keyword>
<dbReference type="Gene3D" id="3.50.50.60">
    <property type="entry name" value="FAD/NAD(P)-binding domain"/>
    <property type="match status" value="1"/>
</dbReference>
<dbReference type="InterPro" id="IPR036188">
    <property type="entry name" value="FAD/NAD-bd_sf"/>
</dbReference>
<evidence type="ECO:0000259" key="3">
    <source>
        <dbReference type="Pfam" id="PF05199"/>
    </source>
</evidence>
<evidence type="ECO:0000256" key="2">
    <source>
        <dbReference type="ARBA" id="ARBA00010790"/>
    </source>
</evidence>
<dbReference type="PANTHER" id="PTHR11552">
    <property type="entry name" value="GLUCOSE-METHANOL-CHOLINE GMC OXIDOREDUCTASE"/>
    <property type="match status" value="1"/>
</dbReference>
<dbReference type="GO" id="GO:0016614">
    <property type="term" value="F:oxidoreductase activity, acting on CH-OH group of donors"/>
    <property type="evidence" value="ECO:0007669"/>
    <property type="project" value="InterPro"/>
</dbReference>
<reference evidence="4" key="2">
    <citation type="journal article" date="2023" name="Proc. Natl. Acad. Sci. U.S.A.">
        <title>A global phylogenomic analysis of the shiitake genus Lentinula.</title>
        <authorList>
            <person name="Sierra-Patev S."/>
            <person name="Min B."/>
            <person name="Naranjo-Ortiz M."/>
            <person name="Looney B."/>
            <person name="Konkel Z."/>
            <person name="Slot J.C."/>
            <person name="Sakamoto Y."/>
            <person name="Steenwyk J.L."/>
            <person name="Rokas A."/>
            <person name="Carro J."/>
            <person name="Camarero S."/>
            <person name="Ferreira P."/>
            <person name="Molpeceres G."/>
            <person name="Ruiz-Duenas F.J."/>
            <person name="Serrano A."/>
            <person name="Henrissat B."/>
            <person name="Drula E."/>
            <person name="Hughes K.W."/>
            <person name="Mata J.L."/>
            <person name="Ishikawa N.K."/>
            <person name="Vargas-Isla R."/>
            <person name="Ushijima S."/>
            <person name="Smith C.A."/>
            <person name="Donoghue J."/>
            <person name="Ahrendt S."/>
            <person name="Andreopoulos W."/>
            <person name="He G."/>
            <person name="LaButti K."/>
            <person name="Lipzen A."/>
            <person name="Ng V."/>
            <person name="Riley R."/>
            <person name="Sandor L."/>
            <person name="Barry K."/>
            <person name="Martinez A.T."/>
            <person name="Xiao Y."/>
            <person name="Gibbons J.G."/>
            <person name="Terashima K."/>
            <person name="Grigoriev I.V."/>
            <person name="Hibbett D."/>
        </authorList>
    </citation>
    <scope>NUCLEOTIDE SEQUENCE</scope>
    <source>
        <strain evidence="4">ET3784</strain>
    </source>
</reference>
<dbReference type="PANTHER" id="PTHR11552:SF147">
    <property type="entry name" value="CHOLINE DEHYDROGENASE, MITOCHONDRIAL"/>
    <property type="match status" value="1"/>
</dbReference>
<comment type="caution">
    <text evidence="4">The sequence shown here is derived from an EMBL/GenBank/DDBJ whole genome shotgun (WGS) entry which is preliminary data.</text>
</comment>
<dbReference type="InterPro" id="IPR012132">
    <property type="entry name" value="GMC_OxRdtase"/>
</dbReference>
<dbReference type="EMBL" id="JANVFO010000059">
    <property type="protein sequence ID" value="KAJ3721319.1"/>
    <property type="molecule type" value="Genomic_DNA"/>
</dbReference>
<gene>
    <name evidence="4" type="ORF">DFJ43DRAFT_1004525</name>
</gene>
<comment type="cofactor">
    <cofactor evidence="1">
        <name>FAD</name>
        <dbReference type="ChEBI" id="CHEBI:57692"/>
    </cofactor>
</comment>
<sequence length="120" mass="12987">VRHLLQYLSAPAWNGYVLSPFGILANIMLSDDSAIRESSSSTAHPVGTAAMSEKDADYGVVDPDSILKGVDGLRVVDASVFDSYSLSSSAHTQAPTYVIAERAAALIKSTWLYSRWYESK</sequence>
<comment type="similarity">
    <text evidence="2">Belongs to the GMC oxidoreductase family.</text>
</comment>
<feature type="domain" description="Glucose-methanol-choline oxidoreductase C-terminal" evidence="3">
    <location>
        <begin position="16"/>
        <end position="100"/>
    </location>
</feature>
<proteinExistence type="inferred from homology"/>
<evidence type="ECO:0000256" key="1">
    <source>
        <dbReference type="ARBA" id="ARBA00001974"/>
    </source>
</evidence>
<organism evidence="4 5">
    <name type="scientific">Lentinula guzmanii</name>
    <dbReference type="NCBI Taxonomy" id="2804957"/>
    <lineage>
        <taxon>Eukaryota</taxon>
        <taxon>Fungi</taxon>
        <taxon>Dikarya</taxon>
        <taxon>Basidiomycota</taxon>
        <taxon>Agaricomycotina</taxon>
        <taxon>Agaricomycetes</taxon>
        <taxon>Agaricomycetidae</taxon>
        <taxon>Agaricales</taxon>
        <taxon>Marasmiineae</taxon>
        <taxon>Omphalotaceae</taxon>
        <taxon>Lentinula</taxon>
    </lineage>
</organism>
<protein>
    <submittedName>
        <fullName evidence="4">GMC oxidoreductase-domain-containing protein</fullName>
    </submittedName>
</protein>
<feature type="non-terminal residue" evidence="4">
    <location>
        <position position="1"/>
    </location>
</feature>